<dbReference type="NCBIfam" id="TIGR03162">
    <property type="entry name" value="ribazole_cobC"/>
    <property type="match status" value="1"/>
</dbReference>
<accession>A0A1T5BBT0</accession>
<dbReference type="CDD" id="cd07067">
    <property type="entry name" value="HP_PGM_like"/>
    <property type="match status" value="1"/>
</dbReference>
<dbReference type="InterPro" id="IPR029033">
    <property type="entry name" value="His_PPase_superfam"/>
</dbReference>
<evidence type="ECO:0000313" key="2">
    <source>
        <dbReference type="EMBL" id="SKB44754.1"/>
    </source>
</evidence>
<name>A0A1T5BBT0_9BACT</name>
<dbReference type="EC" id="3.1.3.73" evidence="1"/>
<dbReference type="InterPro" id="IPR013078">
    <property type="entry name" value="His_Pase_superF_clade-1"/>
</dbReference>
<organism evidence="2 3">
    <name type="scientific">Parabacteroides chartae</name>
    <dbReference type="NCBI Taxonomy" id="1037355"/>
    <lineage>
        <taxon>Bacteria</taxon>
        <taxon>Pseudomonadati</taxon>
        <taxon>Bacteroidota</taxon>
        <taxon>Bacteroidia</taxon>
        <taxon>Bacteroidales</taxon>
        <taxon>Tannerellaceae</taxon>
        <taxon>Parabacteroides</taxon>
    </lineage>
</organism>
<dbReference type="GO" id="GO:0043755">
    <property type="term" value="F:alpha-ribazole phosphatase activity"/>
    <property type="evidence" value="ECO:0007669"/>
    <property type="project" value="UniProtKB-UniRule"/>
</dbReference>
<dbReference type="Proteomes" id="UP000190852">
    <property type="component" value="Unassembled WGS sequence"/>
</dbReference>
<dbReference type="InterPro" id="IPR050275">
    <property type="entry name" value="PGM_Phosphatase"/>
</dbReference>
<dbReference type="GO" id="GO:0005737">
    <property type="term" value="C:cytoplasm"/>
    <property type="evidence" value="ECO:0007669"/>
    <property type="project" value="TreeGrafter"/>
</dbReference>
<proteinExistence type="predicted"/>
<dbReference type="Gene3D" id="3.40.50.1240">
    <property type="entry name" value="Phosphoglycerate mutase-like"/>
    <property type="match status" value="1"/>
</dbReference>
<evidence type="ECO:0000256" key="1">
    <source>
        <dbReference type="NCBIfam" id="TIGR03162"/>
    </source>
</evidence>
<protein>
    <recommendedName>
        <fullName evidence="1">Alpha-ribazole phosphatase</fullName>
        <ecNumber evidence="1">3.1.3.73</ecNumber>
    </recommendedName>
</protein>
<dbReference type="GO" id="GO:0009236">
    <property type="term" value="P:cobalamin biosynthetic process"/>
    <property type="evidence" value="ECO:0007669"/>
    <property type="project" value="UniProtKB-UniRule"/>
</dbReference>
<dbReference type="SUPFAM" id="SSF53254">
    <property type="entry name" value="Phosphoglycerate mutase-like"/>
    <property type="match status" value="1"/>
</dbReference>
<dbReference type="RefSeq" id="WP_079682855.1">
    <property type="nucleotide sequence ID" value="NZ_FUYQ01000006.1"/>
</dbReference>
<dbReference type="SMART" id="SM00855">
    <property type="entry name" value="PGAM"/>
    <property type="match status" value="1"/>
</dbReference>
<gene>
    <name evidence="2" type="ORF">SAMN05660349_01234</name>
</gene>
<dbReference type="InterPro" id="IPR017578">
    <property type="entry name" value="Ribazole_CobC"/>
</dbReference>
<dbReference type="Pfam" id="PF00300">
    <property type="entry name" value="His_Phos_1"/>
    <property type="match status" value="1"/>
</dbReference>
<dbReference type="EMBL" id="FUYQ01000006">
    <property type="protein sequence ID" value="SKB44754.1"/>
    <property type="molecule type" value="Genomic_DNA"/>
</dbReference>
<dbReference type="PANTHER" id="PTHR48100:SF1">
    <property type="entry name" value="HISTIDINE PHOSPHATASE FAMILY PROTEIN-RELATED"/>
    <property type="match status" value="1"/>
</dbReference>
<dbReference type="AlphaFoldDB" id="A0A1T5BBT0"/>
<evidence type="ECO:0000313" key="3">
    <source>
        <dbReference type="Proteomes" id="UP000190852"/>
    </source>
</evidence>
<dbReference type="PANTHER" id="PTHR48100">
    <property type="entry name" value="BROAD-SPECIFICITY PHOSPHATASE YOR283W-RELATED"/>
    <property type="match status" value="1"/>
</dbReference>
<reference evidence="3" key="1">
    <citation type="submission" date="2017-02" db="EMBL/GenBank/DDBJ databases">
        <authorList>
            <person name="Varghese N."/>
            <person name="Submissions S."/>
        </authorList>
    </citation>
    <scope>NUCLEOTIDE SEQUENCE [LARGE SCALE GENOMIC DNA]</scope>
    <source>
        <strain evidence="3">DSM 24967</strain>
    </source>
</reference>
<sequence>MDLYLIRHTSVDVPAGYSYGQTDVPLRETFEAEAATVKEELNKIAADKVYTSPLSRCVRLATYCGFEDAWKDDRIKELNFGSWEMKSWDEVSNHPHSEAWFKDWIHVPTPGGESFKDQYNRVASFLDEIRSCNDNTVFVFAHGGVLACAQVYAGIYEISEAFKHLPSYGEIIKLTL</sequence>
<keyword evidence="3" id="KW-1185">Reference proteome</keyword>